<dbReference type="EMBL" id="GBXM01103617">
    <property type="protein sequence ID" value="JAH04960.1"/>
    <property type="molecule type" value="Transcribed_RNA"/>
</dbReference>
<evidence type="ECO:0000313" key="1">
    <source>
        <dbReference type="EMBL" id="JAH04960.1"/>
    </source>
</evidence>
<name>A0A0E9PLK5_ANGAN</name>
<reference evidence="1" key="1">
    <citation type="submission" date="2014-11" db="EMBL/GenBank/DDBJ databases">
        <authorList>
            <person name="Amaro Gonzalez C."/>
        </authorList>
    </citation>
    <scope>NUCLEOTIDE SEQUENCE</scope>
</reference>
<organism evidence="1">
    <name type="scientific">Anguilla anguilla</name>
    <name type="common">European freshwater eel</name>
    <name type="synonym">Muraena anguilla</name>
    <dbReference type="NCBI Taxonomy" id="7936"/>
    <lineage>
        <taxon>Eukaryota</taxon>
        <taxon>Metazoa</taxon>
        <taxon>Chordata</taxon>
        <taxon>Craniata</taxon>
        <taxon>Vertebrata</taxon>
        <taxon>Euteleostomi</taxon>
        <taxon>Actinopterygii</taxon>
        <taxon>Neopterygii</taxon>
        <taxon>Teleostei</taxon>
        <taxon>Anguilliformes</taxon>
        <taxon>Anguillidae</taxon>
        <taxon>Anguilla</taxon>
    </lineage>
</organism>
<dbReference type="AlphaFoldDB" id="A0A0E9PLK5"/>
<sequence length="19" mass="2075">MKGSTQRGGVTRRAPFLRG</sequence>
<accession>A0A0E9PLK5</accession>
<protein>
    <submittedName>
        <fullName evidence="1">Uncharacterized protein</fullName>
    </submittedName>
</protein>
<proteinExistence type="predicted"/>
<reference evidence="1" key="2">
    <citation type="journal article" date="2015" name="Fish Shellfish Immunol.">
        <title>Early steps in the European eel (Anguilla anguilla)-Vibrio vulnificus interaction in the gills: Role of the RtxA13 toxin.</title>
        <authorList>
            <person name="Callol A."/>
            <person name="Pajuelo D."/>
            <person name="Ebbesson L."/>
            <person name="Teles M."/>
            <person name="MacKenzie S."/>
            <person name="Amaro C."/>
        </authorList>
    </citation>
    <scope>NUCLEOTIDE SEQUENCE</scope>
</reference>